<dbReference type="Proteomes" id="UP000515150">
    <property type="component" value="Chromosome 7"/>
</dbReference>
<dbReference type="RefSeq" id="XP_055366123.1">
    <property type="nucleotide sequence ID" value="XM_055510148.1"/>
</dbReference>
<evidence type="ECO:0000313" key="7">
    <source>
        <dbReference type="RefSeq" id="XP_055366123.1"/>
    </source>
</evidence>
<evidence type="ECO:0000256" key="1">
    <source>
        <dbReference type="SAM" id="MobiDB-lite"/>
    </source>
</evidence>
<keyword evidence="2" id="KW-1185">Reference proteome</keyword>
<reference evidence="3 4" key="1">
    <citation type="submission" date="2025-04" db="UniProtKB">
        <authorList>
            <consortium name="RefSeq"/>
        </authorList>
    </citation>
    <scope>IDENTIFICATION</scope>
</reference>
<feature type="compositionally biased region" description="Polar residues" evidence="1">
    <location>
        <begin position="241"/>
        <end position="264"/>
    </location>
</feature>
<gene>
    <name evidence="3 4 5 6 7 8" type="primary">LOC129604312</name>
</gene>
<feature type="region of interest" description="Disordered" evidence="1">
    <location>
        <begin position="241"/>
        <end position="523"/>
    </location>
</feature>
<evidence type="ECO:0000313" key="6">
    <source>
        <dbReference type="RefSeq" id="XP_055366122.1"/>
    </source>
</evidence>
<name>A0A9W2XX24_BETSP</name>
<dbReference type="RefSeq" id="XP_055366119.1">
    <property type="nucleotide sequence ID" value="XM_055510144.1"/>
</dbReference>
<organism evidence="2 4">
    <name type="scientific">Betta splendens</name>
    <name type="common">Siamese fighting fish</name>
    <dbReference type="NCBI Taxonomy" id="158456"/>
    <lineage>
        <taxon>Eukaryota</taxon>
        <taxon>Metazoa</taxon>
        <taxon>Chordata</taxon>
        <taxon>Craniata</taxon>
        <taxon>Vertebrata</taxon>
        <taxon>Euteleostomi</taxon>
        <taxon>Actinopterygii</taxon>
        <taxon>Neopterygii</taxon>
        <taxon>Teleostei</taxon>
        <taxon>Neoteleostei</taxon>
        <taxon>Acanthomorphata</taxon>
        <taxon>Anabantaria</taxon>
        <taxon>Anabantiformes</taxon>
        <taxon>Anabantoidei</taxon>
        <taxon>Osphronemidae</taxon>
        <taxon>Betta</taxon>
    </lineage>
</organism>
<dbReference type="KEGG" id="bspl:129604312"/>
<protein>
    <submittedName>
        <fullName evidence="3 4">Uncharacterized protein LOC129604312</fullName>
    </submittedName>
</protein>
<evidence type="ECO:0000313" key="8">
    <source>
        <dbReference type="RefSeq" id="XP_055366124.1"/>
    </source>
</evidence>
<dbReference type="RefSeq" id="XP_055366122.1">
    <property type="nucleotide sequence ID" value="XM_055510147.1"/>
</dbReference>
<dbReference type="RefSeq" id="XP_055366121.1">
    <property type="nucleotide sequence ID" value="XM_055510146.1"/>
</dbReference>
<accession>A0A9W2XX24</accession>
<dbReference type="RefSeq" id="XP_055366124.1">
    <property type="nucleotide sequence ID" value="XM_055510149.1"/>
</dbReference>
<dbReference type="OrthoDB" id="4924203at2759"/>
<evidence type="ECO:0000313" key="2">
    <source>
        <dbReference type="Proteomes" id="UP000515150"/>
    </source>
</evidence>
<dbReference type="RefSeq" id="XP_055366120.1">
    <property type="nucleotide sequence ID" value="XM_055510145.1"/>
</dbReference>
<dbReference type="AlphaFoldDB" id="A0A9W2XX24"/>
<proteinExistence type="predicted"/>
<sequence length="619" mass="64969">MAPAASEQISPRFWGLFFDHIGAACTSPAPWDRLYGVNRLDDLIGVVPQFHAILGVPELVTWFPALQEELAAQLAGRSPSQRDPELRSGFLAAARTAVDYFNLGAPTDSQPAAVSAVAPPTAPVTQMETVPGAVCLSPSEARSIWRELKGQCGTVDFKRTKERISSEVDFVVAADRTENFAATSCWPAASRVGSPVPAPRLAYKGRVRVGLLRGVPMASPRHVPVAKPCSTLSVPGGLVETTSVPGGPVETTSVPGGPVETTSVPGGPEEATAVPGGPEESTAVPGGPVSATSVPDGGPEEATSVPGGTLRRGGPGRTPLVPVSSRGGPGRTPLVPVSSRGGPGRTPLVPVSSRGGPGRTPLVPVSRRGGPRRTPLVPVSSSGGPGRTPLVPVSSRGGPGRTPLVPVFRRGGPGRTPLVPVSRRGGPRRTPLVPVSRRGGPGRTPLVPVSRRGGPGRTPLVPVSSRGGPGRTPLVPVSSRGGPGRTPLVPVSSRGGPGRTPLVPVSRRGGPGRTPLVPVRQRGGPRWKPLVSLHSGGGLELRSCLVDWWPRLRRRQLLRWRRRPPRGSQRLMDRRFRPRQAPGGLMFRRRPPRGRTVSLGTVKLPTPLQQWLEEVRRPP</sequence>
<evidence type="ECO:0000313" key="5">
    <source>
        <dbReference type="RefSeq" id="XP_055366121.1"/>
    </source>
</evidence>
<dbReference type="GeneID" id="129604312"/>
<evidence type="ECO:0000313" key="3">
    <source>
        <dbReference type="RefSeq" id="XP_055366119.1"/>
    </source>
</evidence>
<evidence type="ECO:0000313" key="4">
    <source>
        <dbReference type="RefSeq" id="XP_055366120.1"/>
    </source>
</evidence>